<sequence length="659" mass="74926">MLPAASQADLRGCDDIAARRASADQHHNSSGTMQGQGLQRCKQQPAEALGNPGRADAGTQTLQLGSSSDQAFFSLSSLLSASSLPTLCFGGRADMTRSKLRVVQSNDEYMTEEHENIMHVDAESSDSEPLSCNGKEGFPESDDEEDEDDHDDTADNAEGHFQDIHLTSLEDTQNEDVMYLRLQMEKIEQHMENQDAKILELTEKSRNSERQISTSRDPLGIAHTNSKRKRVYGDLHRQQLGTVGKENNVMRKENCLNDMEMQPPKKCHATHKGGSCCSVYDSLTVADFEDSWMRMLERYNITDNEWLKGLYDNRHRWVPAFVKDAFWAGMSTTQRSESMHAFFDGYVNAKTTLKHFTSQYENALRDKVEKEILADFNSFHSTIPCITHFDVEKQVQSVYTNSKFKEFQEELTNIMYYDRNFIQKEGAIETYKIIEDVLIDKEEGWRKDYVYHVYFNADEFEVKFSCRHFEFRVAEIGAMSDEPCNDLIEQLRTLKIQPPCNSSSENNNGNLATEEGGAPSIGEASKTIISPIAVRCAGRPPSLRKESKVDKLIREAREKKKKAEQREKKKDAQREKKKAEREESPEFGSTSDNINPSITTPLPYGTFEELDAAGGSVCFFQDANRHFAVCQILVDIHRTVIDVLEHFSLLRDFKALPKE</sequence>
<organism evidence="4 5">
    <name type="scientific">Lolium multiflorum</name>
    <name type="common">Italian ryegrass</name>
    <name type="synonym">Lolium perenne subsp. multiflorum</name>
    <dbReference type="NCBI Taxonomy" id="4521"/>
    <lineage>
        <taxon>Eukaryota</taxon>
        <taxon>Viridiplantae</taxon>
        <taxon>Streptophyta</taxon>
        <taxon>Embryophyta</taxon>
        <taxon>Tracheophyta</taxon>
        <taxon>Spermatophyta</taxon>
        <taxon>Magnoliopsida</taxon>
        <taxon>Liliopsida</taxon>
        <taxon>Poales</taxon>
        <taxon>Poaceae</taxon>
        <taxon>BOP clade</taxon>
        <taxon>Pooideae</taxon>
        <taxon>Poodae</taxon>
        <taxon>Poeae</taxon>
        <taxon>Poeae Chloroplast Group 2 (Poeae type)</taxon>
        <taxon>Loliodinae</taxon>
        <taxon>Loliinae</taxon>
        <taxon>Lolium</taxon>
    </lineage>
</organism>
<dbReference type="GO" id="GO:0008270">
    <property type="term" value="F:zinc ion binding"/>
    <property type="evidence" value="ECO:0007669"/>
    <property type="project" value="UniProtKB-UniRule"/>
</dbReference>
<gene>
    <name evidence="4" type="ORF">QYE76_064185</name>
</gene>
<dbReference type="EMBL" id="JAUUTY010000004">
    <property type="protein sequence ID" value="KAK1646380.1"/>
    <property type="molecule type" value="Genomic_DNA"/>
</dbReference>
<protein>
    <recommendedName>
        <fullName evidence="1">Protein FAR1-RELATED SEQUENCE</fullName>
    </recommendedName>
</protein>
<comment type="subcellular location">
    <subcellularLocation>
        <location evidence="1">Nucleus</location>
    </subcellularLocation>
</comment>
<keyword evidence="1" id="KW-0862">Zinc</keyword>
<evidence type="ECO:0000313" key="4">
    <source>
        <dbReference type="EMBL" id="KAK1646380.1"/>
    </source>
</evidence>
<keyword evidence="5" id="KW-1185">Reference proteome</keyword>
<feature type="compositionally biased region" description="Basic and acidic residues" evidence="3">
    <location>
        <begin position="16"/>
        <end position="27"/>
    </location>
</feature>
<evidence type="ECO:0000256" key="3">
    <source>
        <dbReference type="SAM" id="MobiDB-lite"/>
    </source>
</evidence>
<feature type="region of interest" description="Disordered" evidence="3">
    <location>
        <begin position="557"/>
        <end position="597"/>
    </location>
</feature>
<feature type="region of interest" description="Disordered" evidence="3">
    <location>
        <begin position="16"/>
        <end position="60"/>
    </location>
</feature>
<comment type="similarity">
    <text evidence="1">Belongs to the FHY3/FAR1 family.</text>
</comment>
<keyword evidence="1" id="KW-0539">Nucleus</keyword>
<feature type="compositionally biased region" description="Acidic residues" evidence="3">
    <location>
        <begin position="139"/>
        <end position="155"/>
    </location>
</feature>
<feature type="compositionally biased region" description="Polar residues" evidence="3">
    <location>
        <begin position="28"/>
        <end position="37"/>
    </location>
</feature>
<feature type="region of interest" description="Disordered" evidence="3">
    <location>
        <begin position="497"/>
        <end position="519"/>
    </location>
</feature>
<dbReference type="GO" id="GO:0005634">
    <property type="term" value="C:nucleus"/>
    <property type="evidence" value="ECO:0007669"/>
    <property type="project" value="UniProtKB-SubCell"/>
</dbReference>
<dbReference type="PANTHER" id="PTHR31669">
    <property type="entry name" value="PROTEIN FAR1-RELATED SEQUENCE 10-RELATED"/>
    <property type="match status" value="1"/>
</dbReference>
<keyword evidence="1" id="KW-0479">Metal-binding</keyword>
<feature type="compositionally biased region" description="Basic and acidic residues" evidence="3">
    <location>
        <begin position="564"/>
        <end position="584"/>
    </location>
</feature>
<evidence type="ECO:0000313" key="5">
    <source>
        <dbReference type="Proteomes" id="UP001231189"/>
    </source>
</evidence>
<proteinExistence type="inferred from homology"/>
<feature type="coiled-coil region" evidence="2">
    <location>
        <begin position="184"/>
        <end position="211"/>
    </location>
</feature>
<reference evidence="4" key="1">
    <citation type="submission" date="2023-07" db="EMBL/GenBank/DDBJ databases">
        <title>A chromosome-level genome assembly of Lolium multiflorum.</title>
        <authorList>
            <person name="Chen Y."/>
            <person name="Copetti D."/>
            <person name="Kolliker R."/>
            <person name="Studer B."/>
        </authorList>
    </citation>
    <scope>NUCLEOTIDE SEQUENCE</scope>
    <source>
        <strain evidence="4">02402/16</strain>
        <tissue evidence="4">Leaf</tissue>
    </source>
</reference>
<dbReference type="PANTHER" id="PTHR31669:SF283">
    <property type="entry name" value="PROTEIN FAR1-RELATED SEQUENCE"/>
    <property type="match status" value="1"/>
</dbReference>
<name>A0AAD8S8G2_LOLMU</name>
<evidence type="ECO:0000256" key="2">
    <source>
        <dbReference type="SAM" id="Coils"/>
    </source>
</evidence>
<keyword evidence="2" id="KW-0175">Coiled coil</keyword>
<feature type="compositionally biased region" description="Polar residues" evidence="3">
    <location>
        <begin position="587"/>
        <end position="597"/>
    </location>
</feature>
<dbReference type="GO" id="GO:0006355">
    <property type="term" value="P:regulation of DNA-templated transcription"/>
    <property type="evidence" value="ECO:0007669"/>
    <property type="project" value="UniProtKB-UniRule"/>
</dbReference>
<comment type="function">
    <text evidence="1">Putative transcription activator involved in regulating light control of development.</text>
</comment>
<feature type="compositionally biased region" description="Polar residues" evidence="3">
    <location>
        <begin position="499"/>
        <end position="511"/>
    </location>
</feature>
<accession>A0AAD8S8G2</accession>
<dbReference type="InterPro" id="IPR031052">
    <property type="entry name" value="FHY3/FAR1"/>
</dbReference>
<keyword evidence="1" id="KW-0863">Zinc-finger</keyword>
<evidence type="ECO:0000256" key="1">
    <source>
        <dbReference type="RuleBase" id="RU367018"/>
    </source>
</evidence>
<feature type="region of interest" description="Disordered" evidence="3">
    <location>
        <begin position="122"/>
        <end position="169"/>
    </location>
</feature>
<comment type="caution">
    <text evidence="4">The sequence shown here is derived from an EMBL/GenBank/DDBJ whole genome shotgun (WGS) entry which is preliminary data.</text>
</comment>
<dbReference type="AlphaFoldDB" id="A0AAD8S8G2"/>
<dbReference type="Proteomes" id="UP001231189">
    <property type="component" value="Unassembled WGS sequence"/>
</dbReference>